<dbReference type="InterPro" id="IPR001138">
    <property type="entry name" value="Zn2Cys6_DnaBD"/>
</dbReference>
<dbReference type="SUPFAM" id="SSF57701">
    <property type="entry name" value="Zn2/Cys6 DNA-binding domain"/>
    <property type="match status" value="1"/>
</dbReference>
<evidence type="ECO:0000313" key="9">
    <source>
        <dbReference type="EMBL" id="VTT56509.1"/>
    </source>
</evidence>
<sequence>MPPRRACDGCFKRKIQCIRSDPVRQCERCAKLHLECASDREPHSRKDVLANQVAKLESRVAELEASLMQIRTEISVTPAATSLSTLGGISEDTTGCISPYLQQNSTSAASVSLWNCLGQHWYFKGIPMNSAQGREWLSSKIGESVTLDGFHLFGSQKHHLGSLSPPFTFPERQRIEAFLNSYFTSPWRLFYPVIDPALVEETMAAAYTESKSAQVCLLAFMALCSRLKGSRVQLDDSDVYIRASHSFLPELLGQSSLESLQTVIMLQIYHLLSGQWGAAAELHPYACRAVHDLKGHISQPSGSDSAVDRRHRHIRNLFWLCYILDKDIALRYGRPPCLTREYCDLTLPDDWARVYNAPADTTPGGMFFQDDSVCFSQDLGLSQIKERICQFLCSLDNSKLSDGLILSQVRQLDVDLERWRSSIPTHYKPKWSLSSEQPLVHPQMSFAQRVRCCHLQLEYNYLTTVIHTAVRRCGAVYAVEDNLPEDLHNVYHSSSDISLGASRSTLQIFKSYPDVLQEDMFGHIAIYPPIAAMALFINLLLHPSDQRARNDIDLLASCATLFQDIAMEGLTNDDMDCIQELNRFISELTIGIMSSTTTIEAQSGTLTISPSSKPTHGHELKDKTPLQAMSHGDVVLSGIPTHPNFASQRQWQLEHMAAAFRHWHREGYVEGISGHISVRDPEFTDAFWTNPLGRHFGLLKVSDMILVNLKGEVIGGNRSRPPNSAGFLIHASIHKARSDVHAICHCHSIHGKAWSVFGKRLEMLTQDVCKFRGDAHSVYDSYGGVVLGSEEGDRIAAAMGPKGKGCILRNHGILTVGQTVDEAAWLYTSMERSCRVQLLAEAAAANGLPKVLIDDEEANFNFDVESDPEICYCEFQAYYDLEDELSNGAFKK</sequence>
<comment type="subcellular location">
    <subcellularLocation>
        <location evidence="1">Nucleus</location>
    </subcellularLocation>
</comment>
<dbReference type="Pfam" id="PF00596">
    <property type="entry name" value="Aldolase_II"/>
    <property type="match status" value="1"/>
</dbReference>
<evidence type="ECO:0000256" key="7">
    <source>
        <dbReference type="SAM" id="Coils"/>
    </source>
</evidence>
<keyword evidence="3" id="KW-0805">Transcription regulation</keyword>
<dbReference type="CDD" id="cd00067">
    <property type="entry name" value="GAL4"/>
    <property type="match status" value="1"/>
</dbReference>
<accession>A0A9Q9U4A2</accession>
<dbReference type="PANTHER" id="PTHR46910">
    <property type="entry name" value="TRANSCRIPTION FACTOR PDR1"/>
    <property type="match status" value="1"/>
</dbReference>
<organism evidence="9 10">
    <name type="scientific">Fusarium fujikuroi</name>
    <name type="common">Bakanae and foot rot disease fungus</name>
    <name type="synonym">Gibberella fujikuroi</name>
    <dbReference type="NCBI Taxonomy" id="5127"/>
    <lineage>
        <taxon>Eukaryota</taxon>
        <taxon>Fungi</taxon>
        <taxon>Dikarya</taxon>
        <taxon>Ascomycota</taxon>
        <taxon>Pezizomycotina</taxon>
        <taxon>Sordariomycetes</taxon>
        <taxon>Hypocreomycetidae</taxon>
        <taxon>Hypocreales</taxon>
        <taxon>Nectriaceae</taxon>
        <taxon>Fusarium</taxon>
        <taxon>Fusarium fujikuroi species complex</taxon>
    </lineage>
</organism>
<evidence type="ECO:0000256" key="3">
    <source>
        <dbReference type="ARBA" id="ARBA00023015"/>
    </source>
</evidence>
<keyword evidence="7" id="KW-0175">Coiled coil</keyword>
<dbReference type="AlphaFoldDB" id="A0A9Q9U4A2"/>
<name>A0A9Q9U4A2_FUSFU</name>
<keyword evidence="6" id="KW-0539">Nucleus</keyword>
<evidence type="ECO:0000256" key="5">
    <source>
        <dbReference type="ARBA" id="ARBA00023163"/>
    </source>
</evidence>
<dbReference type="InterPro" id="IPR050987">
    <property type="entry name" value="AtrR-like"/>
</dbReference>
<proteinExistence type="predicted"/>
<keyword evidence="4" id="KW-0238">DNA-binding</keyword>
<dbReference type="Gene3D" id="3.40.225.10">
    <property type="entry name" value="Class II aldolase/adducin N-terminal domain"/>
    <property type="match status" value="1"/>
</dbReference>
<dbReference type="SUPFAM" id="SSF53639">
    <property type="entry name" value="AraD/HMP-PK domain-like"/>
    <property type="match status" value="1"/>
</dbReference>
<comment type="caution">
    <text evidence="9">The sequence shown here is derived from an EMBL/GenBank/DDBJ whole genome shotgun (WGS) entry which is preliminary data.</text>
</comment>
<dbReference type="PROSITE" id="PS50048">
    <property type="entry name" value="ZN2_CY6_FUNGAL_2"/>
    <property type="match status" value="1"/>
</dbReference>
<dbReference type="SMART" id="SM00906">
    <property type="entry name" value="Fungal_trans"/>
    <property type="match status" value="1"/>
</dbReference>
<gene>
    <name evidence="9" type="ORF">C2S_3236</name>
</gene>
<dbReference type="NCBIfam" id="NF004855">
    <property type="entry name" value="PRK06208.1"/>
    <property type="match status" value="1"/>
</dbReference>
<protein>
    <recommendedName>
        <fullName evidence="8">Zn(2)-C6 fungal-type domain-containing protein</fullName>
    </recommendedName>
</protein>
<feature type="domain" description="Zn(2)-C6 fungal-type" evidence="8">
    <location>
        <begin position="6"/>
        <end position="36"/>
    </location>
</feature>
<dbReference type="Gene3D" id="4.10.240.10">
    <property type="entry name" value="Zn(2)-C6 fungal-type DNA-binding domain"/>
    <property type="match status" value="1"/>
</dbReference>
<reference evidence="9" key="1">
    <citation type="submission" date="2019-05" db="EMBL/GenBank/DDBJ databases">
        <authorList>
            <person name="Piombo E."/>
        </authorList>
    </citation>
    <scope>NUCLEOTIDE SEQUENCE</scope>
    <source>
        <strain evidence="9">C2S</strain>
    </source>
</reference>
<dbReference type="Proteomes" id="UP000760494">
    <property type="component" value="Unassembled WGS sequence"/>
</dbReference>
<dbReference type="PANTHER" id="PTHR46910:SF37">
    <property type="entry name" value="ZN(II)2CYS6 TRANSCRIPTION FACTOR (EUROFUNG)"/>
    <property type="match status" value="1"/>
</dbReference>
<dbReference type="GO" id="GO:0008270">
    <property type="term" value="F:zinc ion binding"/>
    <property type="evidence" value="ECO:0007669"/>
    <property type="project" value="InterPro"/>
</dbReference>
<evidence type="ECO:0000256" key="6">
    <source>
        <dbReference type="ARBA" id="ARBA00023242"/>
    </source>
</evidence>
<evidence type="ECO:0000256" key="1">
    <source>
        <dbReference type="ARBA" id="ARBA00004123"/>
    </source>
</evidence>
<evidence type="ECO:0000256" key="4">
    <source>
        <dbReference type="ARBA" id="ARBA00023125"/>
    </source>
</evidence>
<evidence type="ECO:0000256" key="2">
    <source>
        <dbReference type="ARBA" id="ARBA00022723"/>
    </source>
</evidence>
<evidence type="ECO:0000313" key="10">
    <source>
        <dbReference type="Proteomes" id="UP000760494"/>
    </source>
</evidence>
<feature type="coiled-coil region" evidence="7">
    <location>
        <begin position="46"/>
        <end position="73"/>
    </location>
</feature>
<dbReference type="EMBL" id="CABFJX010000002">
    <property type="protein sequence ID" value="VTT56509.1"/>
    <property type="molecule type" value="Genomic_DNA"/>
</dbReference>
<dbReference type="InterPro" id="IPR001303">
    <property type="entry name" value="Aldolase_II/adducin_N"/>
</dbReference>
<dbReference type="Pfam" id="PF04082">
    <property type="entry name" value="Fungal_trans"/>
    <property type="match status" value="1"/>
</dbReference>
<dbReference type="InterPro" id="IPR036864">
    <property type="entry name" value="Zn2-C6_fun-type_DNA-bd_sf"/>
</dbReference>
<dbReference type="CDD" id="cd12148">
    <property type="entry name" value="fungal_TF_MHR"/>
    <property type="match status" value="1"/>
</dbReference>
<dbReference type="GO" id="GO:0006351">
    <property type="term" value="P:DNA-templated transcription"/>
    <property type="evidence" value="ECO:0007669"/>
    <property type="project" value="InterPro"/>
</dbReference>
<dbReference type="GO" id="GO:0003677">
    <property type="term" value="F:DNA binding"/>
    <property type="evidence" value="ECO:0007669"/>
    <property type="project" value="UniProtKB-KW"/>
</dbReference>
<dbReference type="InterPro" id="IPR007219">
    <property type="entry name" value="XnlR_reg_dom"/>
</dbReference>
<keyword evidence="5" id="KW-0804">Transcription</keyword>
<keyword evidence="2" id="KW-0479">Metal-binding</keyword>
<dbReference type="GO" id="GO:0000981">
    <property type="term" value="F:DNA-binding transcription factor activity, RNA polymerase II-specific"/>
    <property type="evidence" value="ECO:0007669"/>
    <property type="project" value="InterPro"/>
</dbReference>
<dbReference type="InterPro" id="IPR036409">
    <property type="entry name" value="Aldolase_II/adducin_N_sf"/>
</dbReference>
<dbReference type="SMART" id="SM01007">
    <property type="entry name" value="Aldolase_II"/>
    <property type="match status" value="1"/>
</dbReference>
<evidence type="ECO:0000259" key="8">
    <source>
        <dbReference type="PROSITE" id="PS50048"/>
    </source>
</evidence>
<dbReference type="FunFam" id="3.40.225.10:FF:000009">
    <property type="entry name" value="Class II aldolase/adducin N-terminal"/>
    <property type="match status" value="1"/>
</dbReference>
<dbReference type="GO" id="GO:0005634">
    <property type="term" value="C:nucleus"/>
    <property type="evidence" value="ECO:0007669"/>
    <property type="project" value="UniProtKB-SubCell"/>
</dbReference>